<dbReference type="EMBL" id="NPBS01000475">
    <property type="protein sequence ID" value="PAF16192.1"/>
    <property type="molecule type" value="Genomic_DNA"/>
</dbReference>
<name>A0A268R7Q7_SHOCL</name>
<gene>
    <name evidence="1" type="ORF">CHH61_24095</name>
</gene>
<reference evidence="1 2" key="1">
    <citation type="submission" date="2017-07" db="EMBL/GenBank/DDBJ databases">
        <title>Isolation and whole genome analysis of endospore-forming bacteria from heroin.</title>
        <authorList>
            <person name="Kalinowski J."/>
            <person name="Ahrens B."/>
            <person name="Al-Dilaimi A."/>
            <person name="Winkler A."/>
            <person name="Wibberg D."/>
            <person name="Schleenbecker U."/>
            <person name="Ruckert C."/>
            <person name="Wolfel R."/>
            <person name="Grass G."/>
        </authorList>
    </citation>
    <scope>NUCLEOTIDE SEQUENCE [LARGE SCALE GENOMIC DNA]</scope>
    <source>
        <strain evidence="1 2">7523-2</strain>
    </source>
</reference>
<proteinExistence type="predicted"/>
<feature type="non-terminal residue" evidence="1">
    <location>
        <position position="87"/>
    </location>
</feature>
<protein>
    <submittedName>
        <fullName evidence="1">Uncharacterized protein</fullName>
    </submittedName>
</protein>
<dbReference type="Proteomes" id="UP000216133">
    <property type="component" value="Unassembled WGS sequence"/>
</dbReference>
<evidence type="ECO:0000313" key="1">
    <source>
        <dbReference type="EMBL" id="PAF16192.1"/>
    </source>
</evidence>
<comment type="caution">
    <text evidence="1">The sequence shown here is derived from an EMBL/GenBank/DDBJ whole genome shotgun (WGS) entry which is preliminary data.</text>
</comment>
<organism evidence="1 2">
    <name type="scientific">Shouchella clausii</name>
    <name type="common">Alkalihalobacillus clausii</name>
    <dbReference type="NCBI Taxonomy" id="79880"/>
    <lineage>
        <taxon>Bacteria</taxon>
        <taxon>Bacillati</taxon>
        <taxon>Bacillota</taxon>
        <taxon>Bacilli</taxon>
        <taxon>Bacillales</taxon>
        <taxon>Bacillaceae</taxon>
        <taxon>Shouchella</taxon>
    </lineage>
</organism>
<accession>A0A268R7Q7</accession>
<evidence type="ECO:0000313" key="2">
    <source>
        <dbReference type="Proteomes" id="UP000216133"/>
    </source>
</evidence>
<dbReference type="AlphaFoldDB" id="A0A268R7Q7"/>
<sequence>RGDSALIVSSSSFSITVKSEFKNEYIIFNFIAYSPSLSIPSDLFSIFHEKHTEQVLFLFRSNVYGSHSAAIRLEYNVFKACFFEHSC</sequence>
<feature type="non-terminal residue" evidence="1">
    <location>
        <position position="1"/>
    </location>
</feature>